<keyword evidence="3" id="KW-1185">Reference proteome</keyword>
<dbReference type="EMBL" id="MPIN01000023">
    <property type="protein sequence ID" value="OJH34029.1"/>
    <property type="molecule type" value="Genomic_DNA"/>
</dbReference>
<dbReference type="AlphaFoldDB" id="A0A1L9AVJ4"/>
<protein>
    <submittedName>
        <fullName evidence="2">Uncharacterized protein</fullName>
    </submittedName>
</protein>
<feature type="signal peptide" evidence="1">
    <location>
        <begin position="1"/>
        <end position="21"/>
    </location>
</feature>
<evidence type="ECO:0000313" key="3">
    <source>
        <dbReference type="Proteomes" id="UP000182229"/>
    </source>
</evidence>
<feature type="chain" id="PRO_5012273410" evidence="1">
    <location>
        <begin position="22"/>
        <end position="212"/>
    </location>
</feature>
<name>A0A1L9AVJ4_9BACT</name>
<reference evidence="2 3" key="2">
    <citation type="submission" date="2016-12" db="EMBL/GenBank/DDBJ databases">
        <title>Draft Genome Sequence of Cystobacter ferrugineus Strain Cbfe23.</title>
        <authorList>
            <person name="Akbar S."/>
            <person name="Dowd S.E."/>
            <person name="Stevens D.C."/>
        </authorList>
    </citation>
    <scope>NUCLEOTIDE SEQUENCE [LARGE SCALE GENOMIC DNA]</scope>
    <source>
        <strain evidence="2 3">Cbfe23</strain>
    </source>
</reference>
<dbReference type="RefSeq" id="WP_071904867.1">
    <property type="nucleotide sequence ID" value="NZ_MPIN01000023.1"/>
</dbReference>
<keyword evidence="1" id="KW-0732">Signal</keyword>
<sequence length="212" mass="22997">MRMVGTIAVGMVAFLASPAQADSVVNSEQVSWQGCAYTIKVLLADDPYADTPYSVSLQSAVVSPDTCSLTPRTVNLVDSVREPRIAISASAEGLAIAYSYEEYARFSFGRHLLRIHHLDPSTLGSVRMAELEGIWLSETEGWWGPSPISLNRLTLYPGSLEVHGFLEGDANAIKSNVPSTSWPPPIAQGNRFAAIYSDFFGATNQPPQIVTY</sequence>
<reference evidence="3" key="1">
    <citation type="submission" date="2016-11" db="EMBL/GenBank/DDBJ databases">
        <authorList>
            <person name="Shukria A."/>
            <person name="Stevens D.C."/>
        </authorList>
    </citation>
    <scope>NUCLEOTIDE SEQUENCE [LARGE SCALE GENOMIC DNA]</scope>
    <source>
        <strain evidence="3">Cbfe23</strain>
    </source>
</reference>
<organism evidence="2 3">
    <name type="scientific">Cystobacter ferrugineus</name>
    <dbReference type="NCBI Taxonomy" id="83449"/>
    <lineage>
        <taxon>Bacteria</taxon>
        <taxon>Pseudomonadati</taxon>
        <taxon>Myxococcota</taxon>
        <taxon>Myxococcia</taxon>
        <taxon>Myxococcales</taxon>
        <taxon>Cystobacterineae</taxon>
        <taxon>Archangiaceae</taxon>
        <taxon>Cystobacter</taxon>
    </lineage>
</organism>
<evidence type="ECO:0000256" key="1">
    <source>
        <dbReference type="SAM" id="SignalP"/>
    </source>
</evidence>
<evidence type="ECO:0000313" key="2">
    <source>
        <dbReference type="EMBL" id="OJH34029.1"/>
    </source>
</evidence>
<dbReference type="OrthoDB" id="5512641at2"/>
<proteinExistence type="predicted"/>
<gene>
    <name evidence="2" type="ORF">BON30_45290</name>
</gene>
<dbReference type="Proteomes" id="UP000182229">
    <property type="component" value="Unassembled WGS sequence"/>
</dbReference>
<accession>A0A1L9AVJ4</accession>
<comment type="caution">
    <text evidence="2">The sequence shown here is derived from an EMBL/GenBank/DDBJ whole genome shotgun (WGS) entry which is preliminary data.</text>
</comment>